<gene>
    <name evidence="1" type="ORF">RLOC_00005099</name>
</gene>
<sequence length="29" mass="3475">MAQEKKDFYKEPGKVREIYLSWLRAEAMG</sequence>
<keyword evidence="2" id="KW-1185">Reference proteome</keyword>
<protein>
    <submittedName>
        <fullName evidence="1">Uncharacterized protein</fullName>
    </submittedName>
</protein>
<evidence type="ECO:0000313" key="2">
    <source>
        <dbReference type="Proteomes" id="UP000197619"/>
    </source>
</evidence>
<dbReference type="Proteomes" id="UP000197619">
    <property type="component" value="Unassembled WGS sequence"/>
</dbReference>
<proteinExistence type="predicted"/>
<dbReference type="AlphaFoldDB" id="A0A218UYW2"/>
<name>A0A218UYW2_9PASE</name>
<evidence type="ECO:0000313" key="1">
    <source>
        <dbReference type="EMBL" id="OWK58816.1"/>
    </source>
</evidence>
<comment type="caution">
    <text evidence="1">The sequence shown here is derived from an EMBL/GenBank/DDBJ whole genome shotgun (WGS) entry which is preliminary data.</text>
</comment>
<dbReference type="EMBL" id="MUZQ01000091">
    <property type="protein sequence ID" value="OWK58816.1"/>
    <property type="molecule type" value="Genomic_DNA"/>
</dbReference>
<accession>A0A218UYW2</accession>
<reference evidence="1 2" key="1">
    <citation type="submission" date="2017-05" db="EMBL/GenBank/DDBJ databases">
        <title>Genome of assembly of the Bengalese finch, Lonchura striata domestica.</title>
        <authorList>
            <person name="Colquitt B.M."/>
            <person name="Brainard M.S."/>
        </authorList>
    </citation>
    <scope>NUCLEOTIDE SEQUENCE [LARGE SCALE GENOMIC DNA]</scope>
    <source>
        <strain evidence="1">White83orange57</strain>
    </source>
</reference>
<organism evidence="1 2">
    <name type="scientific">Lonchura striata</name>
    <name type="common">white-rumped munia</name>
    <dbReference type="NCBI Taxonomy" id="40157"/>
    <lineage>
        <taxon>Eukaryota</taxon>
        <taxon>Metazoa</taxon>
        <taxon>Chordata</taxon>
        <taxon>Craniata</taxon>
        <taxon>Vertebrata</taxon>
        <taxon>Euteleostomi</taxon>
        <taxon>Archelosauria</taxon>
        <taxon>Archosauria</taxon>
        <taxon>Dinosauria</taxon>
        <taxon>Saurischia</taxon>
        <taxon>Theropoda</taxon>
        <taxon>Coelurosauria</taxon>
        <taxon>Aves</taxon>
        <taxon>Neognathae</taxon>
        <taxon>Neoaves</taxon>
        <taxon>Telluraves</taxon>
        <taxon>Australaves</taxon>
        <taxon>Passeriformes</taxon>
        <taxon>Passeroidea</taxon>
        <taxon>Estrildidae</taxon>
        <taxon>Estrildinae</taxon>
        <taxon>Lonchura</taxon>
    </lineage>
</organism>